<evidence type="ECO:0000313" key="4">
    <source>
        <dbReference type="EMBL" id="AGT17432.1"/>
    </source>
</evidence>
<proteinExistence type="predicted"/>
<dbReference type="SUPFAM" id="SSF50993">
    <property type="entry name" value="Peptidase/esterase 'gauge' domain"/>
    <property type="match status" value="1"/>
</dbReference>
<dbReference type="GO" id="GO:0051015">
    <property type="term" value="F:actin filament binding"/>
    <property type="evidence" value="ECO:0007669"/>
    <property type="project" value="TreeGrafter"/>
</dbReference>
<reference evidence="4" key="1">
    <citation type="submission" date="2013-05" db="EMBL/GenBank/DDBJ databases">
        <title>Building the sugarcane genome for biotechnology and identifying evolutionary trends.</title>
        <authorList>
            <person name="De Setta N."/>
            <person name="Monteiro-Vitorello C.B."/>
            <person name="Metcalfe C.J."/>
            <person name="Cruz G.M.Q."/>
            <person name="Del Bem L.E."/>
            <person name="Vicentini R."/>
            <person name="Nogueira F.T.S."/>
            <person name="Campos R.A."/>
            <person name="Nunes S.L."/>
            <person name="Turrini P.C.G."/>
            <person name="Vieira A.P."/>
            <person name="Cruz E.A.O."/>
            <person name="Correa T.C.S."/>
            <person name="Hotta C.T."/>
            <person name="de Mello-Varani A."/>
            <person name="Vautrin S."/>
            <person name="Trindade A.S."/>
            <person name="Vilela M.M."/>
            <person name="Horta C.L."/>
            <person name="Sato P.M."/>
            <person name="de Andrade R.F."/>
            <person name="Nishiyama M.Y."/>
            <person name="Cardoso-Silva C.B."/>
            <person name="Scortecci K.C."/>
            <person name="Garcia A.A.F."/>
            <person name="Carneiro M.S."/>
            <person name="Kim C."/>
            <person name="Paterson A.H."/>
            <person name="Berges H."/>
            <person name="D'Hont A."/>
            <person name="de-Souza A.P."/>
            <person name="Souza G.M."/>
            <person name="Vincentz M."/>
            <person name="Kitajima J.P."/>
            <person name="Van Sluys M.-A."/>
        </authorList>
    </citation>
    <scope>NUCLEOTIDE SEQUENCE</scope>
</reference>
<sequence length="125" mass="13648">MQLLNHDLALGLQPPPARPRPPCATAAGQPSSAVRHRRRSPCAAAGPPSPRPRLHHHRCPLLRQGEWVSSADASGCVRVWVRYGDRTLKAEFRSLSGHVDRWSPDGLRIVVSGDGKSKSFVCAFV</sequence>
<evidence type="ECO:0000256" key="3">
    <source>
        <dbReference type="SAM" id="MobiDB-lite"/>
    </source>
</evidence>
<name>A0A059Q1C0_9POAL</name>
<dbReference type="Gene3D" id="2.130.10.10">
    <property type="entry name" value="YVTN repeat-like/Quinoprotein amine dehydrogenase"/>
    <property type="match status" value="1"/>
</dbReference>
<dbReference type="InterPro" id="IPR015943">
    <property type="entry name" value="WD40/YVTN_repeat-like_dom_sf"/>
</dbReference>
<organism evidence="4">
    <name type="scientific">Saccharum hybrid cultivar R570</name>
    <dbReference type="NCBI Taxonomy" id="131158"/>
    <lineage>
        <taxon>Eukaryota</taxon>
        <taxon>Viridiplantae</taxon>
        <taxon>Streptophyta</taxon>
        <taxon>Embryophyta</taxon>
        <taxon>Tracheophyta</taxon>
        <taxon>Spermatophyta</taxon>
        <taxon>Magnoliopsida</taxon>
        <taxon>Liliopsida</taxon>
        <taxon>Poales</taxon>
        <taxon>Poaceae</taxon>
        <taxon>PACMAD clade</taxon>
        <taxon>Panicoideae</taxon>
        <taxon>Andropogonodae</taxon>
        <taxon>Andropogoneae</taxon>
        <taxon>Saccharinae</taxon>
        <taxon>Saccharum</taxon>
        <taxon>Saccharum officinarum species complex</taxon>
    </lineage>
</organism>
<evidence type="ECO:0000256" key="2">
    <source>
        <dbReference type="ARBA" id="ARBA00022737"/>
    </source>
</evidence>
<gene>
    <name evidence="4" type="ORF">SHCRBa_151_D24_F_40</name>
</gene>
<keyword evidence="2" id="KW-0677">Repeat</keyword>
<feature type="region of interest" description="Disordered" evidence="3">
    <location>
        <begin position="11"/>
        <end position="56"/>
    </location>
</feature>
<dbReference type="GO" id="GO:0030042">
    <property type="term" value="P:actin filament depolymerization"/>
    <property type="evidence" value="ECO:0007669"/>
    <property type="project" value="TreeGrafter"/>
</dbReference>
<evidence type="ECO:0000256" key="1">
    <source>
        <dbReference type="ARBA" id="ARBA00022574"/>
    </source>
</evidence>
<protein>
    <submittedName>
        <fullName evidence="4">Putative transducin family protein WD-40 repeat family protein</fullName>
    </submittedName>
</protein>
<keyword evidence="1" id="KW-0853">WD repeat</keyword>
<dbReference type="GO" id="GO:0030864">
    <property type="term" value="C:cortical actin cytoskeleton"/>
    <property type="evidence" value="ECO:0007669"/>
    <property type="project" value="TreeGrafter"/>
</dbReference>
<dbReference type="PANTHER" id="PTHR19856">
    <property type="entry name" value="WD-REPEATCONTAINING PROTEIN WDR1"/>
    <property type="match status" value="1"/>
</dbReference>
<dbReference type="EMBL" id="KF184961">
    <property type="protein sequence ID" value="AGT17432.1"/>
    <property type="molecule type" value="Genomic_DNA"/>
</dbReference>
<dbReference type="PANTHER" id="PTHR19856:SF0">
    <property type="entry name" value="WD REPEAT-CONTAINING PROTEIN 1"/>
    <property type="match status" value="1"/>
</dbReference>
<feature type="compositionally biased region" description="Pro residues" evidence="3">
    <location>
        <begin position="13"/>
        <end position="22"/>
    </location>
</feature>
<dbReference type="AlphaFoldDB" id="A0A059Q1C0"/>
<accession>A0A059Q1C0</accession>